<keyword evidence="3" id="KW-1185">Reference proteome</keyword>
<sequence length="444" mass="49201">MLDFIGKLGSNQPLLEKVLSKIVAKVGADFNPSTVSGQSLNDYLKQTFTKVAELRNLLLQNPKSFGNYPDFDDSDDAEDKYAKKIIDILPVVHGELSYLYFQTSSKCASRGGHRWADNCFGSTSTSDVHKWLTDETGKGVGLIKRGFTDNILKFVDSMPDAAPLGIEIKQGGPLNHSQFGLFFVASKWSDSNLANAMLFLKEFCKDIHGSKFVEQFKNGTPVFNHDVLRNLCFTISTDLNNMSRGILPLFEHLKPVKGSDQAVTFETKYDNIYNDRLKAESFRHYVDWIKANANDITNSLEKMRHECRDWSPVDLKDATSEGPFKYGFVFPENWHDFVDRDMTSTTKSISDGLNELVSYFTSPPQRTATIEDPTLPAAPAVVGGEGASESIPVAEGAAREDSNLRTADDAVTPKESESPAKPSSFVSTPFVGCFVTLGFLLSMM</sequence>
<evidence type="ECO:0000256" key="1">
    <source>
        <dbReference type="SAM" id="MobiDB-lite"/>
    </source>
</evidence>
<protein>
    <submittedName>
        <fullName evidence="2">Secreted antigen 1</fullName>
    </submittedName>
</protein>
<name>A0AAD9LEJ2_BABDI</name>
<feature type="compositionally biased region" description="Basic and acidic residues" evidence="1">
    <location>
        <begin position="397"/>
        <end position="418"/>
    </location>
</feature>
<dbReference type="EMBL" id="JAHBMH010000073">
    <property type="protein sequence ID" value="KAK1932887.1"/>
    <property type="molecule type" value="Genomic_DNA"/>
</dbReference>
<proteinExistence type="predicted"/>
<reference evidence="2" key="1">
    <citation type="journal article" date="2014" name="Nucleic Acids Res.">
        <title>The evolutionary dynamics of variant antigen genes in Babesia reveal a history of genomic innovation underlying host-parasite interaction.</title>
        <authorList>
            <person name="Jackson A.P."/>
            <person name="Otto T.D."/>
            <person name="Darby A."/>
            <person name="Ramaprasad A."/>
            <person name="Xia D."/>
            <person name="Echaide I.E."/>
            <person name="Farber M."/>
            <person name="Gahlot S."/>
            <person name="Gamble J."/>
            <person name="Gupta D."/>
            <person name="Gupta Y."/>
            <person name="Jackson L."/>
            <person name="Malandrin L."/>
            <person name="Malas T.B."/>
            <person name="Moussa E."/>
            <person name="Nair M."/>
            <person name="Reid A.J."/>
            <person name="Sanders M."/>
            <person name="Sharma J."/>
            <person name="Tracey A."/>
            <person name="Quail M.A."/>
            <person name="Weir W."/>
            <person name="Wastling J.M."/>
            <person name="Hall N."/>
            <person name="Willadsen P."/>
            <person name="Lingelbach K."/>
            <person name="Shiels B."/>
            <person name="Tait A."/>
            <person name="Berriman M."/>
            <person name="Allred D.R."/>
            <person name="Pain A."/>
        </authorList>
    </citation>
    <scope>NUCLEOTIDE SEQUENCE</scope>
    <source>
        <strain evidence="2">1802A</strain>
    </source>
</reference>
<feature type="region of interest" description="Disordered" evidence="1">
    <location>
        <begin position="395"/>
        <end position="424"/>
    </location>
</feature>
<comment type="caution">
    <text evidence="2">The sequence shown here is derived from an EMBL/GenBank/DDBJ whole genome shotgun (WGS) entry which is preliminary data.</text>
</comment>
<dbReference type="AlphaFoldDB" id="A0AAD9LEJ2"/>
<dbReference type="Proteomes" id="UP001195914">
    <property type="component" value="Unassembled WGS sequence"/>
</dbReference>
<organism evidence="2 3">
    <name type="scientific">Babesia divergens</name>
    <dbReference type="NCBI Taxonomy" id="32595"/>
    <lineage>
        <taxon>Eukaryota</taxon>
        <taxon>Sar</taxon>
        <taxon>Alveolata</taxon>
        <taxon>Apicomplexa</taxon>
        <taxon>Aconoidasida</taxon>
        <taxon>Piroplasmida</taxon>
        <taxon>Babesiidae</taxon>
        <taxon>Babesia</taxon>
    </lineage>
</organism>
<reference evidence="2" key="2">
    <citation type="submission" date="2021-05" db="EMBL/GenBank/DDBJ databases">
        <authorList>
            <person name="Pain A."/>
        </authorList>
    </citation>
    <scope>NUCLEOTIDE SEQUENCE</scope>
    <source>
        <strain evidence="2">1802A</strain>
    </source>
</reference>
<accession>A0AAD9LEJ2</accession>
<evidence type="ECO:0000313" key="3">
    <source>
        <dbReference type="Proteomes" id="UP001195914"/>
    </source>
</evidence>
<evidence type="ECO:0000313" key="2">
    <source>
        <dbReference type="EMBL" id="KAK1932887.1"/>
    </source>
</evidence>
<gene>
    <name evidence="2" type="ORF">X943_001246</name>
</gene>